<protein>
    <submittedName>
        <fullName evidence="1">Streptomycin 6-kinase</fullName>
    </submittedName>
</protein>
<dbReference type="EMBL" id="FOKG01000018">
    <property type="protein sequence ID" value="SFB54449.1"/>
    <property type="molecule type" value="Genomic_DNA"/>
</dbReference>
<dbReference type="GO" id="GO:0016301">
    <property type="term" value="F:kinase activity"/>
    <property type="evidence" value="ECO:0007669"/>
    <property type="project" value="UniProtKB-KW"/>
</dbReference>
<evidence type="ECO:0000313" key="2">
    <source>
        <dbReference type="Proteomes" id="UP000243799"/>
    </source>
</evidence>
<dbReference type="STRING" id="490629.SAMN05216266_11826"/>
<name>A0A1I1BVL4_9PSEU</name>
<keyword evidence="1" id="KW-0418">Kinase</keyword>
<dbReference type="OrthoDB" id="3638028at2"/>
<organism evidence="1 2">
    <name type="scientific">Amycolatopsis marina</name>
    <dbReference type="NCBI Taxonomy" id="490629"/>
    <lineage>
        <taxon>Bacteria</taxon>
        <taxon>Bacillati</taxon>
        <taxon>Actinomycetota</taxon>
        <taxon>Actinomycetes</taxon>
        <taxon>Pseudonocardiales</taxon>
        <taxon>Pseudonocardiaceae</taxon>
        <taxon>Amycolatopsis</taxon>
    </lineage>
</organism>
<keyword evidence="2" id="KW-1185">Reference proteome</keyword>
<dbReference type="GO" id="GO:0016773">
    <property type="term" value="F:phosphotransferase activity, alcohol group as acceptor"/>
    <property type="evidence" value="ECO:0007669"/>
    <property type="project" value="InterPro"/>
</dbReference>
<sequence length="297" mass="31284">MTAIDPALVLDEQARARLVDRFGTDVGPWCDALPDLIADLAVHWGLRLHSSVAGGTGRTFLGEDTSGMFVVLKVTPEPEIARTEAAALRVWAGCGRVVNLLETAPAEGAILLEGLAPGTPLAEHGPHFPVPEIAELLGQLATTPVPDGGFITLRERLDFIFGLFARRAEGVGIDPAAITRSLALARELASSGPVRLLHGDLHPNNVLDAGAARGAVAIDPRPCLGDPAADATDWAMLPLLHGGSLDDGVSTLVAAVPELDVERLTAWCRSFAVLMAIAQLRRHGRTGEAETMLKLIP</sequence>
<dbReference type="InterPro" id="IPR006748">
    <property type="entry name" value="NH2Glyco/OHUrea_AB-resist_kin"/>
</dbReference>
<reference evidence="2" key="1">
    <citation type="submission" date="2016-10" db="EMBL/GenBank/DDBJ databases">
        <authorList>
            <person name="Varghese N."/>
            <person name="Submissions S."/>
        </authorList>
    </citation>
    <scope>NUCLEOTIDE SEQUENCE [LARGE SCALE GENOMIC DNA]</scope>
    <source>
        <strain evidence="2">CGMCC 4.3568</strain>
    </source>
</reference>
<gene>
    <name evidence="1" type="ORF">SAMN05216266_11826</name>
</gene>
<proteinExistence type="predicted"/>
<dbReference type="Pfam" id="PF04655">
    <property type="entry name" value="APH_6_hur"/>
    <property type="match status" value="1"/>
</dbReference>
<dbReference type="InterPro" id="IPR011009">
    <property type="entry name" value="Kinase-like_dom_sf"/>
</dbReference>
<accession>A0A1I1BVL4</accession>
<dbReference type="AlphaFoldDB" id="A0A1I1BVL4"/>
<evidence type="ECO:0000313" key="1">
    <source>
        <dbReference type="EMBL" id="SFB54449.1"/>
    </source>
</evidence>
<dbReference type="Gene3D" id="1.10.510.10">
    <property type="entry name" value="Transferase(Phosphotransferase) domain 1"/>
    <property type="match status" value="1"/>
</dbReference>
<dbReference type="RefSeq" id="WP_091676174.1">
    <property type="nucleotide sequence ID" value="NZ_FOKG01000018.1"/>
</dbReference>
<dbReference type="SUPFAM" id="SSF56112">
    <property type="entry name" value="Protein kinase-like (PK-like)"/>
    <property type="match status" value="1"/>
</dbReference>
<keyword evidence="1" id="KW-0808">Transferase</keyword>
<dbReference type="GO" id="GO:0019748">
    <property type="term" value="P:secondary metabolic process"/>
    <property type="evidence" value="ECO:0007669"/>
    <property type="project" value="InterPro"/>
</dbReference>
<dbReference type="Proteomes" id="UP000243799">
    <property type="component" value="Unassembled WGS sequence"/>
</dbReference>